<dbReference type="Proteomes" id="UP000596004">
    <property type="component" value="Chromosome"/>
</dbReference>
<reference evidence="2" key="1">
    <citation type="submission" date="2020-11" db="EMBL/GenBank/DDBJ databases">
        <title>Connecting structure to function with the recovery of over 1000 high-quality activated sludge metagenome-assembled genomes encoding full-length rRNA genes using long-read sequencing.</title>
        <authorList>
            <person name="Singleton C.M."/>
            <person name="Petriglieri F."/>
            <person name="Kristensen J.M."/>
            <person name="Kirkegaard R.H."/>
            <person name="Michaelsen T.Y."/>
            <person name="Andersen M.H."/>
            <person name="Karst S.M."/>
            <person name="Dueholm M.S."/>
            <person name="Nielsen P.H."/>
            <person name="Albertsen M."/>
        </authorList>
    </citation>
    <scope>NUCLEOTIDE SEQUENCE</scope>
    <source>
        <strain evidence="2">Fred_18-Q3-R57-64_BAT3C.431</strain>
    </source>
</reference>
<dbReference type="EMBL" id="CP064981">
    <property type="protein sequence ID" value="QQR93028.1"/>
    <property type="molecule type" value="Genomic_DNA"/>
</dbReference>
<gene>
    <name evidence="2" type="ORF">IPJ89_02180</name>
</gene>
<sequence length="261" mass="30546">MTNPIPSRRISALLGERNKAILFAEGKLDFPNGKAGIFYQPAPIENPILLATIEFDEEKKWEKFGRRRAIVRFRTQEPRQVIQAIKATLSPRMLSIYRERGISEMGGYTRNPTLVRQLYERAPLKVGRPSKEYEGQTHFLDMLQAYHGKFVGETDPQYFMNPIWSLHIPVAEALRWSKLSSEARNRAIDANKSNEHRWIDAINAPIKLTPPEKWERAKRYMDRYRLFNLVQRFASIAKKRKKRRIPTRNTNRKSLGKQRVA</sequence>
<feature type="region of interest" description="Disordered" evidence="1">
    <location>
        <begin position="238"/>
        <end position="261"/>
    </location>
</feature>
<dbReference type="AlphaFoldDB" id="A0A7T9DKJ9"/>
<proteinExistence type="predicted"/>
<organism evidence="2">
    <name type="scientific">Candidatus Iainarchaeum sp</name>
    <dbReference type="NCBI Taxonomy" id="3101447"/>
    <lineage>
        <taxon>Archaea</taxon>
        <taxon>Candidatus Iainarchaeota</taxon>
        <taxon>Candidatus Iainarchaeia</taxon>
        <taxon>Candidatus Iainarchaeales</taxon>
        <taxon>Candidatus Iainarchaeaceae</taxon>
        <taxon>Candidatus Iainarchaeum</taxon>
    </lineage>
</organism>
<name>A0A7T9DKJ9_9ARCH</name>
<evidence type="ECO:0000256" key="1">
    <source>
        <dbReference type="SAM" id="MobiDB-lite"/>
    </source>
</evidence>
<accession>A0A7T9DKJ9</accession>
<evidence type="ECO:0000313" key="2">
    <source>
        <dbReference type="EMBL" id="QQR93028.1"/>
    </source>
</evidence>
<protein>
    <submittedName>
        <fullName evidence="2">Uncharacterized protein</fullName>
    </submittedName>
</protein>